<dbReference type="InterPro" id="IPR026960">
    <property type="entry name" value="RVT-Znf"/>
</dbReference>
<dbReference type="GO" id="GO:0003964">
    <property type="term" value="F:RNA-directed DNA polymerase activity"/>
    <property type="evidence" value="ECO:0007669"/>
    <property type="project" value="UniProtKB-KW"/>
</dbReference>
<evidence type="ECO:0000313" key="2">
    <source>
        <dbReference type="EMBL" id="GJS50336.1"/>
    </source>
</evidence>
<comment type="caution">
    <text evidence="2">The sequence shown here is derived from an EMBL/GenBank/DDBJ whole genome shotgun (WGS) entry which is preliminary data.</text>
</comment>
<name>A0ABQ4WBX1_9ASTR</name>
<dbReference type="Proteomes" id="UP001151760">
    <property type="component" value="Unassembled WGS sequence"/>
</dbReference>
<reference evidence="2" key="2">
    <citation type="submission" date="2022-01" db="EMBL/GenBank/DDBJ databases">
        <authorList>
            <person name="Yamashiro T."/>
            <person name="Shiraishi A."/>
            <person name="Satake H."/>
            <person name="Nakayama K."/>
        </authorList>
    </citation>
    <scope>NUCLEOTIDE SEQUENCE</scope>
</reference>
<organism evidence="2 3">
    <name type="scientific">Tanacetum coccineum</name>
    <dbReference type="NCBI Taxonomy" id="301880"/>
    <lineage>
        <taxon>Eukaryota</taxon>
        <taxon>Viridiplantae</taxon>
        <taxon>Streptophyta</taxon>
        <taxon>Embryophyta</taxon>
        <taxon>Tracheophyta</taxon>
        <taxon>Spermatophyta</taxon>
        <taxon>Magnoliopsida</taxon>
        <taxon>eudicotyledons</taxon>
        <taxon>Gunneridae</taxon>
        <taxon>Pentapetalae</taxon>
        <taxon>asterids</taxon>
        <taxon>campanulids</taxon>
        <taxon>Asterales</taxon>
        <taxon>Asteraceae</taxon>
        <taxon>Asteroideae</taxon>
        <taxon>Anthemideae</taxon>
        <taxon>Anthemidinae</taxon>
        <taxon>Tanacetum</taxon>
    </lineage>
</organism>
<accession>A0ABQ4WBX1</accession>
<keyword evidence="2" id="KW-0695">RNA-directed DNA polymerase</keyword>
<sequence>MYDRRFSASMTVEDWMDQSNGIWPEGWIDKFPSLQNLQNVRLDAQTKDIIKWRKKDGSLCNFSVNHTYRELLRNDDDAEWWKIIWFSLNIPKHAFIVWLAVQNKLTTQDKIKQWGSYDVMCCALCRRDLDSHSHLFFECDYSKEFWDKVNDKMGVCGSNYNWNGIVADMSRKFNGNSINSIVRRLCFAASVYLVWQERNSRIFRDEARSTEELFKILIDVVRMRLLSLKVKRSTAVLRIQERWNVITIARSLYLGVLLGRNSIVHLRWFRWPWEDLDFFCGSIEVWIGTDAILVLMYLANGAGNEADVAVLLESIRAVSASSSTGLFFYQSSSMDGLDSMLENDPWFIRNNPLILKKWNPNDGLSAIAMKIGTPLMLDSYTSDMCIQSWGRSSYATALIEIQADMELKDTIVVVI</sequence>
<gene>
    <name evidence="2" type="ORF">Tco_0600457</name>
</gene>
<protein>
    <submittedName>
        <fullName evidence="2">Reverse transcriptase zinc-binding domain-containing protein</fullName>
    </submittedName>
</protein>
<keyword evidence="2" id="KW-0548">Nucleotidyltransferase</keyword>
<dbReference type="Pfam" id="PF13966">
    <property type="entry name" value="zf-RVT"/>
    <property type="match status" value="1"/>
</dbReference>
<keyword evidence="3" id="KW-1185">Reference proteome</keyword>
<proteinExistence type="predicted"/>
<feature type="domain" description="Reverse transcriptase zinc-binding" evidence="1">
    <location>
        <begin position="62"/>
        <end position="146"/>
    </location>
</feature>
<reference evidence="2" key="1">
    <citation type="journal article" date="2022" name="Int. J. Mol. Sci.">
        <title>Draft Genome of Tanacetum Coccineum: Genomic Comparison of Closely Related Tanacetum-Family Plants.</title>
        <authorList>
            <person name="Yamashiro T."/>
            <person name="Shiraishi A."/>
            <person name="Nakayama K."/>
            <person name="Satake H."/>
        </authorList>
    </citation>
    <scope>NUCLEOTIDE SEQUENCE</scope>
</reference>
<dbReference type="EMBL" id="BQNB010008508">
    <property type="protein sequence ID" value="GJS50336.1"/>
    <property type="molecule type" value="Genomic_DNA"/>
</dbReference>
<evidence type="ECO:0000259" key="1">
    <source>
        <dbReference type="Pfam" id="PF13966"/>
    </source>
</evidence>
<dbReference type="PANTHER" id="PTHR33116">
    <property type="entry name" value="REVERSE TRANSCRIPTASE ZINC-BINDING DOMAIN-CONTAINING PROTEIN-RELATED-RELATED"/>
    <property type="match status" value="1"/>
</dbReference>
<dbReference type="PANTHER" id="PTHR33116:SF84">
    <property type="entry name" value="RNA-DIRECTED DNA POLYMERASE"/>
    <property type="match status" value="1"/>
</dbReference>
<keyword evidence="2" id="KW-0808">Transferase</keyword>
<evidence type="ECO:0000313" key="3">
    <source>
        <dbReference type="Proteomes" id="UP001151760"/>
    </source>
</evidence>